<protein>
    <submittedName>
        <fullName evidence="1">Uncharacterized protein</fullName>
    </submittedName>
</protein>
<evidence type="ECO:0000313" key="1">
    <source>
        <dbReference type="EMBL" id="EFH81958.1"/>
    </source>
</evidence>
<proteinExistence type="predicted"/>
<name>D6TZG8_KTERA</name>
<reference evidence="1 2" key="1">
    <citation type="journal article" date="2011" name="Stand. Genomic Sci.">
        <title>Non-contiguous finished genome sequence and contextual data of the filamentous soil bacterium Ktedonobacter racemifer type strain (SOSP1-21).</title>
        <authorList>
            <person name="Chang Y.J."/>
            <person name="Land M."/>
            <person name="Hauser L."/>
            <person name="Chertkov O."/>
            <person name="Del Rio T.G."/>
            <person name="Nolan M."/>
            <person name="Copeland A."/>
            <person name="Tice H."/>
            <person name="Cheng J.F."/>
            <person name="Lucas S."/>
            <person name="Han C."/>
            <person name="Goodwin L."/>
            <person name="Pitluck S."/>
            <person name="Ivanova N."/>
            <person name="Ovchinikova G."/>
            <person name="Pati A."/>
            <person name="Chen A."/>
            <person name="Palaniappan K."/>
            <person name="Mavromatis K."/>
            <person name="Liolios K."/>
            <person name="Brettin T."/>
            <person name="Fiebig A."/>
            <person name="Rohde M."/>
            <person name="Abt B."/>
            <person name="Goker M."/>
            <person name="Detter J.C."/>
            <person name="Woyke T."/>
            <person name="Bristow J."/>
            <person name="Eisen J.A."/>
            <person name="Markowitz V."/>
            <person name="Hugenholtz P."/>
            <person name="Kyrpides N.C."/>
            <person name="Klenk H.P."/>
            <person name="Lapidus A."/>
        </authorList>
    </citation>
    <scope>NUCLEOTIDE SEQUENCE [LARGE SCALE GENOMIC DNA]</scope>
    <source>
        <strain evidence="2">DSM 44963</strain>
    </source>
</reference>
<dbReference type="EMBL" id="ADVG01000004">
    <property type="protein sequence ID" value="EFH81958.1"/>
    <property type="molecule type" value="Genomic_DNA"/>
</dbReference>
<dbReference type="AlphaFoldDB" id="D6TZG8"/>
<accession>D6TZG8</accession>
<gene>
    <name evidence="1" type="ORF">Krac_2722</name>
</gene>
<dbReference type="Proteomes" id="UP000004508">
    <property type="component" value="Unassembled WGS sequence"/>
</dbReference>
<sequence length="42" mass="4940">MIDWRQNYFPPSFSTNRGCKLSTESAEDPELCVKGWLFKEVE</sequence>
<keyword evidence="2" id="KW-1185">Reference proteome</keyword>
<organism evidence="1 2">
    <name type="scientific">Ktedonobacter racemifer DSM 44963</name>
    <dbReference type="NCBI Taxonomy" id="485913"/>
    <lineage>
        <taxon>Bacteria</taxon>
        <taxon>Bacillati</taxon>
        <taxon>Chloroflexota</taxon>
        <taxon>Ktedonobacteria</taxon>
        <taxon>Ktedonobacterales</taxon>
        <taxon>Ktedonobacteraceae</taxon>
        <taxon>Ktedonobacter</taxon>
    </lineage>
</organism>
<evidence type="ECO:0000313" key="2">
    <source>
        <dbReference type="Proteomes" id="UP000004508"/>
    </source>
</evidence>
<comment type="caution">
    <text evidence="1">The sequence shown here is derived from an EMBL/GenBank/DDBJ whole genome shotgun (WGS) entry which is preliminary data.</text>
</comment>
<dbReference type="InParanoid" id="D6TZG8"/>
<dbReference type="STRING" id="485913.Krac_2722"/>